<evidence type="ECO:0000313" key="3">
    <source>
        <dbReference type="EMBL" id="KAF3556652.1"/>
    </source>
</evidence>
<feature type="compositionally biased region" description="Polar residues" evidence="1">
    <location>
        <begin position="1"/>
        <end position="19"/>
    </location>
</feature>
<dbReference type="Proteomes" id="UP000712600">
    <property type="component" value="Unassembled WGS sequence"/>
</dbReference>
<organism evidence="3 4">
    <name type="scientific">Brassica cretica</name>
    <name type="common">Mustard</name>
    <dbReference type="NCBI Taxonomy" id="69181"/>
    <lineage>
        <taxon>Eukaryota</taxon>
        <taxon>Viridiplantae</taxon>
        <taxon>Streptophyta</taxon>
        <taxon>Embryophyta</taxon>
        <taxon>Tracheophyta</taxon>
        <taxon>Spermatophyta</taxon>
        <taxon>Magnoliopsida</taxon>
        <taxon>eudicotyledons</taxon>
        <taxon>Gunneridae</taxon>
        <taxon>Pentapetalae</taxon>
        <taxon>rosids</taxon>
        <taxon>malvids</taxon>
        <taxon>Brassicales</taxon>
        <taxon>Brassicaceae</taxon>
        <taxon>Brassiceae</taxon>
        <taxon>Brassica</taxon>
    </lineage>
</organism>
<dbReference type="AlphaFoldDB" id="A0A8S9QS83"/>
<name>A0A8S9QS83_BRACR</name>
<feature type="region of interest" description="Disordered" evidence="1">
    <location>
        <begin position="1"/>
        <end position="22"/>
    </location>
</feature>
<evidence type="ECO:0000259" key="2">
    <source>
        <dbReference type="Pfam" id="PF15459"/>
    </source>
</evidence>
<evidence type="ECO:0000256" key="1">
    <source>
        <dbReference type="SAM" id="MobiDB-lite"/>
    </source>
</evidence>
<evidence type="ECO:0000313" key="4">
    <source>
        <dbReference type="Proteomes" id="UP000712600"/>
    </source>
</evidence>
<reference evidence="3" key="1">
    <citation type="submission" date="2019-12" db="EMBL/GenBank/DDBJ databases">
        <title>Genome sequencing and annotation of Brassica cretica.</title>
        <authorList>
            <person name="Studholme D.J."/>
            <person name="Sarris P."/>
        </authorList>
    </citation>
    <scope>NUCLEOTIDE SEQUENCE</scope>
    <source>
        <strain evidence="3">PFS-109/04</strain>
        <tissue evidence="3">Leaf</tissue>
    </source>
</reference>
<dbReference type="EMBL" id="QGKX02000996">
    <property type="protein sequence ID" value="KAF3556652.1"/>
    <property type="molecule type" value="Genomic_DNA"/>
</dbReference>
<sequence>MSMTESGSILAVPSSTVPSSRRENNITPLFIMNPMMILGHSESLDKLIELIPERFYLPDDEEDRDK</sequence>
<accession>A0A8S9QS83</accession>
<feature type="domain" description="Ribosomal RNA-processing protein 14 N-terminal" evidence="2">
    <location>
        <begin position="37"/>
        <end position="64"/>
    </location>
</feature>
<proteinExistence type="predicted"/>
<gene>
    <name evidence="3" type="ORF">F2Q69_00016793</name>
</gene>
<dbReference type="Pfam" id="PF15459">
    <property type="entry name" value="RRP14"/>
    <property type="match status" value="1"/>
</dbReference>
<comment type="caution">
    <text evidence="3">The sequence shown here is derived from an EMBL/GenBank/DDBJ whole genome shotgun (WGS) entry which is preliminary data.</text>
</comment>
<dbReference type="InterPro" id="IPR029188">
    <property type="entry name" value="Rrp14_N"/>
</dbReference>
<protein>
    <recommendedName>
        <fullName evidence="2">Ribosomal RNA-processing protein 14 N-terminal domain-containing protein</fullName>
    </recommendedName>
</protein>